<feature type="repeat" description="TPR" evidence="3">
    <location>
        <begin position="447"/>
        <end position="480"/>
    </location>
</feature>
<dbReference type="EMBL" id="CAJOAZ010002574">
    <property type="protein sequence ID" value="CAF3941487.1"/>
    <property type="molecule type" value="Genomic_DNA"/>
</dbReference>
<comment type="caution">
    <text evidence="4">The sequence shown here is derived from an EMBL/GenBank/DDBJ whole genome shotgun (WGS) entry which is preliminary data.</text>
</comment>
<reference evidence="4" key="1">
    <citation type="submission" date="2021-02" db="EMBL/GenBank/DDBJ databases">
        <authorList>
            <person name="Nowell W R."/>
        </authorList>
    </citation>
    <scope>NUCLEOTIDE SEQUENCE</scope>
</reference>
<dbReference type="Proteomes" id="UP000663845">
    <property type="component" value="Unassembled WGS sequence"/>
</dbReference>
<evidence type="ECO:0000313" key="5">
    <source>
        <dbReference type="EMBL" id="CAF3941487.1"/>
    </source>
</evidence>
<dbReference type="PANTHER" id="PTHR45641">
    <property type="entry name" value="TETRATRICOPEPTIDE REPEAT PROTEIN (AFU_ORTHOLOGUE AFUA_6G03870)"/>
    <property type="match status" value="1"/>
</dbReference>
<dbReference type="Proteomes" id="UP000663844">
    <property type="component" value="Unassembled WGS sequence"/>
</dbReference>
<dbReference type="SMART" id="SM00028">
    <property type="entry name" value="TPR"/>
    <property type="match status" value="7"/>
</dbReference>
<proteinExistence type="predicted"/>
<dbReference type="AlphaFoldDB" id="A0A815JZH8"/>
<dbReference type="PROSITE" id="PS50005">
    <property type="entry name" value="TPR"/>
    <property type="match status" value="1"/>
</dbReference>
<sequence>MSIHSPPRRPIHYVDEEDKSDLFRLIWLDENCKKDHRYILQTKLILKEINNNCLFYDDLNQFRDHLDKNYFFETKTLLITSGCYFEKLLNDFHCDKPASLIIFCHNKKYEKYLNLPYVIGICTNYDSLKTSIERFLPSLKFHLYENHRLSTILLLKTTTYNNTNKLYSYILFIEILKQTLYKDEAKESMIKQVQSYYQNYSIQPSDIESFRKDYVPEDAIEWYKKETFVYRLVNEAFRTENSAMWYTFRFYISDLCKQMEEVHRKQDIQEHFVVYRGQSQVPKQEFENIISNCDGLISCNGALSTSRSFDVAYMFIADAKDTEDFHVVIFEITVDAKELKHTIFVDITQCSNTFLAEEEILFNIGTVFKIDSYEKEEEFWRIRMHATDECIMDIKERIEPIQKKLPTINVNLYFGKLLTDMHQYDKAELYFNMILKNLPELDHQDRPLIYEYLGDLQMHVKNYNDALKYFQKSYELKEKIYSKDDPNMFIIYNHLGNYYKAIDDIKTAQKYYKKTLNNKNKPINTAITKLNLATIFVFKKKYLNARKMCIDAREIFEQFQPIPYGNILVCQGILGNIYLKEERYDIAESFYLVAFEMGKKHLSIGDPCLMHCIYSLADLYHKQDKQTLALEFCKEQLIIHEKYLSNTKHICLAQILLKMGDLSNDISYYQKAIEIFNNNLGFDYLSTAKCLIKLAELDQNDQNIILYCQALKIYRKIYPPKHEILIETENELMKLKKIKKTGQHIVEENRLEQTSLINNQIH</sequence>
<protein>
    <submittedName>
        <fullName evidence="4">Uncharacterized protein</fullName>
    </submittedName>
</protein>
<keyword evidence="2 3" id="KW-0802">TPR repeat</keyword>
<dbReference type="SUPFAM" id="SSF56399">
    <property type="entry name" value="ADP-ribosylation"/>
    <property type="match status" value="1"/>
</dbReference>
<dbReference type="SUPFAM" id="SSF48452">
    <property type="entry name" value="TPR-like"/>
    <property type="match status" value="1"/>
</dbReference>
<dbReference type="InterPro" id="IPR019734">
    <property type="entry name" value="TPR_rpt"/>
</dbReference>
<organism evidence="4 6">
    <name type="scientific">Adineta steineri</name>
    <dbReference type="NCBI Taxonomy" id="433720"/>
    <lineage>
        <taxon>Eukaryota</taxon>
        <taxon>Metazoa</taxon>
        <taxon>Spiralia</taxon>
        <taxon>Gnathifera</taxon>
        <taxon>Rotifera</taxon>
        <taxon>Eurotatoria</taxon>
        <taxon>Bdelloidea</taxon>
        <taxon>Adinetida</taxon>
        <taxon>Adinetidae</taxon>
        <taxon>Adineta</taxon>
    </lineage>
</organism>
<keyword evidence="1" id="KW-0677">Repeat</keyword>
<evidence type="ECO:0000313" key="4">
    <source>
        <dbReference type="EMBL" id="CAF1383145.1"/>
    </source>
</evidence>
<dbReference type="Gene3D" id="3.90.176.10">
    <property type="entry name" value="Toxin ADP-ribosyltransferase, Chain A, domain 1"/>
    <property type="match status" value="1"/>
</dbReference>
<gene>
    <name evidence="4" type="ORF">JYZ213_LOCUS36778</name>
    <name evidence="5" type="ORF">OXD698_LOCUS26152</name>
</gene>
<evidence type="ECO:0000256" key="1">
    <source>
        <dbReference type="ARBA" id="ARBA00022737"/>
    </source>
</evidence>
<dbReference type="EMBL" id="CAJNOG010000920">
    <property type="protein sequence ID" value="CAF1383145.1"/>
    <property type="molecule type" value="Genomic_DNA"/>
</dbReference>
<accession>A0A815JZH8</accession>
<evidence type="ECO:0000256" key="3">
    <source>
        <dbReference type="PROSITE-ProRule" id="PRU00339"/>
    </source>
</evidence>
<dbReference type="PANTHER" id="PTHR45641:SF19">
    <property type="entry name" value="NEPHROCYSTIN-3"/>
    <property type="match status" value="1"/>
</dbReference>
<evidence type="ECO:0000313" key="6">
    <source>
        <dbReference type="Proteomes" id="UP000663845"/>
    </source>
</evidence>
<dbReference type="InterPro" id="IPR011990">
    <property type="entry name" value="TPR-like_helical_dom_sf"/>
</dbReference>
<evidence type="ECO:0000256" key="2">
    <source>
        <dbReference type="ARBA" id="ARBA00022803"/>
    </source>
</evidence>
<dbReference type="PROSITE" id="PS51996">
    <property type="entry name" value="TR_MART"/>
    <property type="match status" value="1"/>
</dbReference>
<dbReference type="Gene3D" id="1.25.40.10">
    <property type="entry name" value="Tetratricopeptide repeat domain"/>
    <property type="match status" value="3"/>
</dbReference>
<dbReference type="Pfam" id="PF13424">
    <property type="entry name" value="TPR_12"/>
    <property type="match status" value="1"/>
</dbReference>
<name>A0A815JZH8_9BILA</name>